<dbReference type="Proteomes" id="UP000078595">
    <property type="component" value="Chromosome 4"/>
</dbReference>
<evidence type="ECO:0000313" key="2">
    <source>
        <dbReference type="Proteomes" id="UP000078595"/>
    </source>
</evidence>
<protein>
    <recommendedName>
        <fullName evidence="3">Hemerythrin-like domain-containing protein</fullName>
    </recommendedName>
</protein>
<dbReference type="RefSeq" id="XP_065824830.1">
    <property type="nucleotide sequence ID" value="XM_065968758.1"/>
</dbReference>
<dbReference type="EMBL" id="CP144533">
    <property type="protein sequence ID" value="WWC60887.1"/>
    <property type="molecule type" value="Genomic_DNA"/>
</dbReference>
<evidence type="ECO:0008006" key="3">
    <source>
        <dbReference type="Google" id="ProtNLM"/>
    </source>
</evidence>
<dbReference type="GeneID" id="28967185"/>
<gene>
    <name evidence="1" type="ORF">I303_103463</name>
</gene>
<organism evidence="1 2">
    <name type="scientific">Kwoniella dejecticola CBS 10117</name>
    <dbReference type="NCBI Taxonomy" id="1296121"/>
    <lineage>
        <taxon>Eukaryota</taxon>
        <taxon>Fungi</taxon>
        <taxon>Dikarya</taxon>
        <taxon>Basidiomycota</taxon>
        <taxon>Agaricomycotina</taxon>
        <taxon>Tremellomycetes</taxon>
        <taxon>Tremellales</taxon>
        <taxon>Cryptococcaceae</taxon>
        <taxon>Kwoniella</taxon>
    </lineage>
</organism>
<dbReference type="KEGG" id="kdj:28967185"/>
<accession>A0AAJ8KNX0</accession>
<dbReference type="InterPro" id="IPR053206">
    <property type="entry name" value="Dimeric_xanthone_biosynth"/>
</dbReference>
<sequence>MAVIQSHPLPAHPAGSPFLVTEYKEIMIHLKKMAEGPRPIRWQDGWQWEMSNVHVFLIEMIERSYLFAEYAVEHDDLANFLGYAEVAFFQVYNHHAGEEEFIFPTFTKHSKNNVWTQNITEHHKFDQALDATWLYLRACQAKLPSSPQTLKSPVPPPTPEFEQSIKLSSFPQLDFTKPFNVQSFRNHIDGFILPLTRHLRSEIDTLTPDLMDTIGVEGEKEVRTWLIKHLRSYDPSWFLCSTFASVPIVKCKQLLQLPLFVRRLLLPFVLAPKFRGYWLYAPYPENLTFSGTA</sequence>
<proteinExistence type="predicted"/>
<keyword evidence="2" id="KW-1185">Reference proteome</keyword>
<dbReference type="AlphaFoldDB" id="A0AAJ8KNX0"/>
<name>A0AAJ8KNX0_9TREE</name>
<evidence type="ECO:0000313" key="1">
    <source>
        <dbReference type="EMBL" id="WWC60887.1"/>
    </source>
</evidence>
<dbReference type="PANTHER" id="PTHR38048">
    <property type="entry name" value="EXPRESSED PROTEIN"/>
    <property type="match status" value="1"/>
</dbReference>
<reference evidence="1" key="2">
    <citation type="submission" date="2024-02" db="EMBL/GenBank/DDBJ databases">
        <title>Comparative genomics of Cryptococcus and Kwoniella reveals pathogenesis evolution and contrasting modes of karyotype evolution via chromosome fusion or intercentromeric recombination.</title>
        <authorList>
            <person name="Coelho M.A."/>
            <person name="David-Palma M."/>
            <person name="Shea T."/>
            <person name="Bowers K."/>
            <person name="McGinley-Smith S."/>
            <person name="Mohammad A.W."/>
            <person name="Gnirke A."/>
            <person name="Yurkov A.M."/>
            <person name="Nowrousian M."/>
            <person name="Sun S."/>
            <person name="Cuomo C.A."/>
            <person name="Heitman J."/>
        </authorList>
    </citation>
    <scope>NUCLEOTIDE SEQUENCE</scope>
    <source>
        <strain evidence="1">CBS 10117</strain>
    </source>
</reference>
<reference evidence="1" key="1">
    <citation type="submission" date="2013-07" db="EMBL/GenBank/DDBJ databases">
        <authorList>
            <consortium name="The Broad Institute Genome Sequencing Platform"/>
            <person name="Cuomo C."/>
            <person name="Litvintseva A."/>
            <person name="Chen Y."/>
            <person name="Heitman J."/>
            <person name="Sun S."/>
            <person name="Springer D."/>
            <person name="Dromer F."/>
            <person name="Young S.K."/>
            <person name="Zeng Q."/>
            <person name="Gargeya S."/>
            <person name="Fitzgerald M."/>
            <person name="Abouelleil A."/>
            <person name="Alvarado L."/>
            <person name="Berlin A.M."/>
            <person name="Chapman S.B."/>
            <person name="Dewar J."/>
            <person name="Goldberg J."/>
            <person name="Griggs A."/>
            <person name="Gujja S."/>
            <person name="Hansen M."/>
            <person name="Howarth C."/>
            <person name="Imamovic A."/>
            <person name="Larimer J."/>
            <person name="McCowan C."/>
            <person name="Murphy C."/>
            <person name="Pearson M."/>
            <person name="Priest M."/>
            <person name="Roberts A."/>
            <person name="Saif S."/>
            <person name="Shea T."/>
            <person name="Sykes S."/>
            <person name="Wortman J."/>
            <person name="Nusbaum C."/>
            <person name="Birren B."/>
        </authorList>
    </citation>
    <scope>NUCLEOTIDE SEQUENCE</scope>
    <source>
        <strain evidence="1">CBS 10117</strain>
    </source>
</reference>
<dbReference type="PANTHER" id="PTHR38048:SF2">
    <property type="entry name" value="HEMERYTHRIN-LIKE DOMAIN-CONTAINING PROTEIN"/>
    <property type="match status" value="1"/>
</dbReference>